<accession>A0A9P4VRZ9</accession>
<protein>
    <recommendedName>
        <fullName evidence="4">HMG box domain-containing protein</fullName>
    </recommendedName>
</protein>
<evidence type="ECO:0000256" key="3">
    <source>
        <dbReference type="SAM" id="MobiDB-lite"/>
    </source>
</evidence>
<name>A0A9P4VRZ9_9PEZI</name>
<dbReference type="SMART" id="SM00398">
    <property type="entry name" value="HMG"/>
    <property type="match status" value="1"/>
</dbReference>
<dbReference type="SUPFAM" id="SSF47095">
    <property type="entry name" value="HMG-box"/>
    <property type="match status" value="1"/>
</dbReference>
<dbReference type="InterPro" id="IPR036910">
    <property type="entry name" value="HMG_box_dom_sf"/>
</dbReference>
<evidence type="ECO:0000256" key="1">
    <source>
        <dbReference type="ARBA" id="ARBA00023125"/>
    </source>
</evidence>
<dbReference type="GO" id="GO:0003677">
    <property type="term" value="F:DNA binding"/>
    <property type="evidence" value="ECO:0007669"/>
    <property type="project" value="UniProtKB-UniRule"/>
</dbReference>
<dbReference type="EMBL" id="MU006095">
    <property type="protein sequence ID" value="KAF2839367.1"/>
    <property type="molecule type" value="Genomic_DNA"/>
</dbReference>
<proteinExistence type="predicted"/>
<dbReference type="Gene3D" id="1.10.30.10">
    <property type="entry name" value="High mobility group box domain"/>
    <property type="match status" value="1"/>
</dbReference>
<feature type="region of interest" description="Disordered" evidence="3">
    <location>
        <begin position="82"/>
        <end position="107"/>
    </location>
</feature>
<dbReference type="InterPro" id="IPR050342">
    <property type="entry name" value="HMGB"/>
</dbReference>
<dbReference type="Proteomes" id="UP000799429">
    <property type="component" value="Unassembled WGS sequence"/>
</dbReference>
<feature type="domain" description="HMG box" evidence="4">
    <location>
        <begin position="105"/>
        <end position="174"/>
    </location>
</feature>
<evidence type="ECO:0000313" key="6">
    <source>
        <dbReference type="Proteomes" id="UP000799429"/>
    </source>
</evidence>
<dbReference type="OrthoDB" id="5550281at2759"/>
<feature type="compositionally biased region" description="Acidic residues" evidence="3">
    <location>
        <begin position="200"/>
        <end position="214"/>
    </location>
</feature>
<reference evidence="5" key="1">
    <citation type="journal article" date="2020" name="Stud. Mycol.">
        <title>101 Dothideomycetes genomes: a test case for predicting lifestyles and emergence of pathogens.</title>
        <authorList>
            <person name="Haridas S."/>
            <person name="Albert R."/>
            <person name="Binder M."/>
            <person name="Bloem J."/>
            <person name="Labutti K."/>
            <person name="Salamov A."/>
            <person name="Andreopoulos B."/>
            <person name="Baker S."/>
            <person name="Barry K."/>
            <person name="Bills G."/>
            <person name="Bluhm B."/>
            <person name="Cannon C."/>
            <person name="Castanera R."/>
            <person name="Culley D."/>
            <person name="Daum C."/>
            <person name="Ezra D."/>
            <person name="Gonzalez J."/>
            <person name="Henrissat B."/>
            <person name="Kuo A."/>
            <person name="Liang C."/>
            <person name="Lipzen A."/>
            <person name="Lutzoni F."/>
            <person name="Magnuson J."/>
            <person name="Mondo S."/>
            <person name="Nolan M."/>
            <person name="Ohm R."/>
            <person name="Pangilinan J."/>
            <person name="Park H.-J."/>
            <person name="Ramirez L."/>
            <person name="Alfaro M."/>
            <person name="Sun H."/>
            <person name="Tritt A."/>
            <person name="Yoshinaga Y."/>
            <person name="Zwiers L.-H."/>
            <person name="Turgeon B."/>
            <person name="Goodwin S."/>
            <person name="Spatafora J."/>
            <person name="Crous P."/>
            <person name="Grigoriev I."/>
        </authorList>
    </citation>
    <scope>NUCLEOTIDE SEQUENCE</scope>
    <source>
        <strain evidence="5">CBS 101060</strain>
    </source>
</reference>
<gene>
    <name evidence="5" type="ORF">M501DRAFT_1003966</name>
</gene>
<dbReference type="PROSITE" id="PS50118">
    <property type="entry name" value="HMG_BOX_2"/>
    <property type="match status" value="1"/>
</dbReference>
<feature type="compositionally biased region" description="Polar residues" evidence="3">
    <location>
        <begin position="260"/>
        <end position="271"/>
    </location>
</feature>
<feature type="compositionally biased region" description="Basic and acidic residues" evidence="3">
    <location>
        <begin position="272"/>
        <end position="281"/>
    </location>
</feature>
<feature type="region of interest" description="Disordered" evidence="3">
    <location>
        <begin position="188"/>
        <end position="317"/>
    </location>
</feature>
<organism evidence="5 6">
    <name type="scientific">Patellaria atrata CBS 101060</name>
    <dbReference type="NCBI Taxonomy" id="1346257"/>
    <lineage>
        <taxon>Eukaryota</taxon>
        <taxon>Fungi</taxon>
        <taxon>Dikarya</taxon>
        <taxon>Ascomycota</taxon>
        <taxon>Pezizomycotina</taxon>
        <taxon>Dothideomycetes</taxon>
        <taxon>Dothideomycetes incertae sedis</taxon>
        <taxon>Patellariales</taxon>
        <taxon>Patellariaceae</taxon>
        <taxon>Patellaria</taxon>
    </lineage>
</organism>
<feature type="DNA-binding region" description="HMG box" evidence="2">
    <location>
        <begin position="105"/>
        <end position="174"/>
    </location>
</feature>
<dbReference type="AlphaFoldDB" id="A0A9P4VRZ9"/>
<dbReference type="PANTHER" id="PTHR48112">
    <property type="entry name" value="HIGH MOBILITY GROUP PROTEIN DSP1"/>
    <property type="match status" value="1"/>
</dbReference>
<dbReference type="Pfam" id="PF00505">
    <property type="entry name" value="HMG_box"/>
    <property type="match status" value="1"/>
</dbReference>
<feature type="compositionally biased region" description="Pro residues" evidence="3">
    <location>
        <begin position="218"/>
        <end position="229"/>
    </location>
</feature>
<dbReference type="GO" id="GO:0005634">
    <property type="term" value="C:nucleus"/>
    <property type="evidence" value="ECO:0007669"/>
    <property type="project" value="UniProtKB-UniRule"/>
</dbReference>
<keyword evidence="6" id="KW-1185">Reference proteome</keyword>
<evidence type="ECO:0000313" key="5">
    <source>
        <dbReference type="EMBL" id="KAF2839367.1"/>
    </source>
</evidence>
<keyword evidence="1 2" id="KW-0238">DNA-binding</keyword>
<dbReference type="PANTHER" id="PTHR48112:SF5">
    <property type="entry name" value="BOX PROTEIN, PUTATIVE (AFU_ORTHOLOGUE AFUA_1G04550)-RELATED"/>
    <property type="match status" value="1"/>
</dbReference>
<sequence length="317" mass="34257">MTRPKEDKKAKEPGQQVDSISIDDFTRTRDAVVVGITALKNNCEQLLTAFLGHSQRILAGGPFTTLDTLNISNALTGGLQLPTGVTAEGKPKRKRAKKERDPNAPPRPLTAYFLYAQHARPIIKSDLGPTAKPGDIGEEATRRWNAMPEIEKAAWKESYQTSHAQWKIDMAEYLKSKGDTEAAAKLVTEEAPDAASVPSDAEEEASSSDAEESEKEPTPPPKEPTPPPAKAQKGSKRRKTKENGVGVVPSDSPAPPSAVKPNTSVPLPGSSTKEKSPEVAKKTKPKKGKKVEEEPELEPEPVAAPAERKKRKRKGDA</sequence>
<feature type="compositionally biased region" description="Basic residues" evidence="3">
    <location>
        <begin position="308"/>
        <end position="317"/>
    </location>
</feature>
<evidence type="ECO:0000259" key="4">
    <source>
        <dbReference type="PROSITE" id="PS50118"/>
    </source>
</evidence>
<dbReference type="InterPro" id="IPR009071">
    <property type="entry name" value="HMG_box_dom"/>
</dbReference>
<keyword evidence="2" id="KW-0539">Nucleus</keyword>
<comment type="caution">
    <text evidence="5">The sequence shown here is derived from an EMBL/GenBank/DDBJ whole genome shotgun (WGS) entry which is preliminary data.</text>
</comment>
<evidence type="ECO:0000256" key="2">
    <source>
        <dbReference type="PROSITE-ProRule" id="PRU00267"/>
    </source>
</evidence>